<proteinExistence type="predicted"/>
<sequence>MKGIQNKKGVDLQKPVPSCMGRVVNLFDLSDNLTGPKLLTEKPHRDGYPPRRSFSDDFSIFIDQALVHRGEKQRQGKQGGTPIKMLIEEEMWREETETNQKPPSVVARLMGLNEFPESIPTSEDIAPRKTENSRKHDSSYEKKMALVRQKFAEAKHMATNEKLFHSKEFQDALQFLSSNRDLFIKFLEEPSSLFASNNAPPSPEIKQITVLKPSSELIKKMPKEHCSLENRDIDISLTKPPQPTRIVVLKPSLDNIHDTGRSIFEDGYTGGDISFSKCDSINLDDDAEVYTPSSGRSWDYNNSRMGSPISLSSYKEVNQSNEPRVIREAKKRLVERWEMVSSKVEEKSSATGTVSTLGEMLTIHEPKREEEHRVAEKRENENHASLHRSKSLPACTSLYEDGTEAGTRSGVVPKELEKSKSGKFRWKLPSLFFSKSSKRPVNYSSCVNQHNAGIDGEAIENEGGSCSSSCHDSQENCDISTKEVSSLDKVGTGTTDQQPSPISVLETSFASDFADLANLSDISASLPPQALSRSPPIGSISRSLSWDNSQFEIASPNSLRLSRFFSRADEEQYNFGYIKKLIEFSKLEEGKPWYSPEMPLDPSLFYEISGCKFDGSKWKDRLLFDSVNEALVEIGNSTELGLYPWSRASHLDTKEPKIELEAFLPNEIWSVVRRWCMTFESPGGYNCGNLEVDLVAKKEVTGAKFEKELLFELFDWNKEICRSIIGEVIEELISEVFF</sequence>
<organism evidence="5 6">
    <name type="scientific">Rhynchospora pubera</name>
    <dbReference type="NCBI Taxonomy" id="906938"/>
    <lineage>
        <taxon>Eukaryota</taxon>
        <taxon>Viridiplantae</taxon>
        <taxon>Streptophyta</taxon>
        <taxon>Embryophyta</taxon>
        <taxon>Tracheophyta</taxon>
        <taxon>Spermatophyta</taxon>
        <taxon>Magnoliopsida</taxon>
        <taxon>Liliopsida</taxon>
        <taxon>Poales</taxon>
        <taxon>Cyperaceae</taxon>
        <taxon>Cyperoideae</taxon>
        <taxon>Rhynchosporeae</taxon>
        <taxon>Rhynchospora</taxon>
    </lineage>
</organism>
<dbReference type="InterPro" id="IPR025486">
    <property type="entry name" value="DUF4378"/>
</dbReference>
<evidence type="ECO:0008006" key="7">
    <source>
        <dbReference type="Google" id="ProtNLM"/>
    </source>
</evidence>
<feature type="domain" description="DUF3741" evidence="4">
    <location>
        <begin position="96"/>
        <end position="117"/>
    </location>
</feature>
<feature type="compositionally biased region" description="Basic and acidic residues" evidence="1">
    <location>
        <begin position="125"/>
        <end position="141"/>
    </location>
</feature>
<dbReference type="PANTHER" id="PTHR46634:SF1">
    <property type="entry name" value="OS02G0816400 PROTEIN"/>
    <property type="match status" value="1"/>
</dbReference>
<evidence type="ECO:0000259" key="4">
    <source>
        <dbReference type="Pfam" id="PF14383"/>
    </source>
</evidence>
<dbReference type="Proteomes" id="UP001140206">
    <property type="component" value="Chromosome 3"/>
</dbReference>
<feature type="domain" description="DUF3741" evidence="2">
    <location>
        <begin position="148"/>
        <end position="192"/>
    </location>
</feature>
<dbReference type="Pfam" id="PF12552">
    <property type="entry name" value="DUF3741"/>
    <property type="match status" value="1"/>
</dbReference>
<protein>
    <recommendedName>
        <fullName evidence="7">DUF4378 domain-containing protein</fullName>
    </recommendedName>
</protein>
<comment type="caution">
    <text evidence="5">The sequence shown here is derived from an EMBL/GenBank/DDBJ whole genome shotgun (WGS) entry which is preliminary data.</text>
</comment>
<name>A0AAV8EB51_9POAL</name>
<feature type="region of interest" description="Disordered" evidence="1">
    <location>
        <begin position="117"/>
        <end position="141"/>
    </location>
</feature>
<evidence type="ECO:0000313" key="5">
    <source>
        <dbReference type="EMBL" id="KAJ4775628.1"/>
    </source>
</evidence>
<evidence type="ECO:0000313" key="6">
    <source>
        <dbReference type="Proteomes" id="UP001140206"/>
    </source>
</evidence>
<dbReference type="Pfam" id="PF14309">
    <property type="entry name" value="DUF4378"/>
    <property type="match status" value="1"/>
</dbReference>
<evidence type="ECO:0000259" key="2">
    <source>
        <dbReference type="Pfam" id="PF12552"/>
    </source>
</evidence>
<dbReference type="InterPro" id="IPR032795">
    <property type="entry name" value="DUF3741-assoc"/>
</dbReference>
<dbReference type="AlphaFoldDB" id="A0AAV8EB51"/>
<keyword evidence="6" id="KW-1185">Reference proteome</keyword>
<evidence type="ECO:0000256" key="1">
    <source>
        <dbReference type="SAM" id="MobiDB-lite"/>
    </source>
</evidence>
<accession>A0AAV8EB51</accession>
<reference evidence="5" key="1">
    <citation type="submission" date="2022-08" db="EMBL/GenBank/DDBJ databases">
        <authorList>
            <person name="Marques A."/>
        </authorList>
    </citation>
    <scope>NUCLEOTIDE SEQUENCE</scope>
    <source>
        <strain evidence="5">RhyPub2mFocal</strain>
        <tissue evidence="5">Leaves</tissue>
    </source>
</reference>
<evidence type="ECO:0000259" key="3">
    <source>
        <dbReference type="Pfam" id="PF14309"/>
    </source>
</evidence>
<gene>
    <name evidence="5" type="ORF">LUZ62_059885</name>
</gene>
<dbReference type="PANTHER" id="PTHR46634">
    <property type="entry name" value="M REDUCTASE II SUBUNIT GAMMA, PUTATIVE (DUF3741)-RELATED"/>
    <property type="match status" value="1"/>
</dbReference>
<dbReference type="EMBL" id="JAMFTS010000003">
    <property type="protein sequence ID" value="KAJ4775628.1"/>
    <property type="molecule type" value="Genomic_DNA"/>
</dbReference>
<feature type="domain" description="DUF4378" evidence="3">
    <location>
        <begin position="575"/>
        <end position="731"/>
    </location>
</feature>
<dbReference type="InterPro" id="IPR022212">
    <property type="entry name" value="DUF3741"/>
</dbReference>
<dbReference type="Pfam" id="PF14383">
    <property type="entry name" value="VARLMGL"/>
    <property type="match status" value="1"/>
</dbReference>